<sequence length="200" mass="22262">MEAILSFIEKHFRHPMVPLFFMLGAALSLLGITSGLPIEGYKELVTTNDFRYLSVALGVICIAIAIFIYYNPPGAPAAGEGGPAANPAGDINSPIALPSELLLPWPARRDYLTQYQRRLLTYLEESGDIRFSAILEAFPERASEELFYRLEQLRLLGFIVYEQIGAKKADPDAHCYRLSEAYAAEVREMLSGMTVRATKK</sequence>
<organism evidence="2 3">
    <name type="scientific">Exilibacterium tricleocarpae</name>
    <dbReference type="NCBI Taxonomy" id="2591008"/>
    <lineage>
        <taxon>Bacteria</taxon>
        <taxon>Pseudomonadati</taxon>
        <taxon>Pseudomonadota</taxon>
        <taxon>Gammaproteobacteria</taxon>
        <taxon>Cellvibrionales</taxon>
        <taxon>Cellvibrionaceae</taxon>
        <taxon>Exilibacterium</taxon>
    </lineage>
</organism>
<feature type="transmembrane region" description="Helical" evidence="1">
    <location>
        <begin position="51"/>
        <end position="70"/>
    </location>
</feature>
<keyword evidence="1" id="KW-0472">Membrane</keyword>
<evidence type="ECO:0000256" key="1">
    <source>
        <dbReference type="SAM" id="Phobius"/>
    </source>
</evidence>
<protein>
    <submittedName>
        <fullName evidence="2">Uncharacterized protein</fullName>
    </submittedName>
</protein>
<dbReference type="EMBL" id="VHSG01000006">
    <property type="protein sequence ID" value="TQV84297.1"/>
    <property type="molecule type" value="Genomic_DNA"/>
</dbReference>
<evidence type="ECO:0000313" key="2">
    <source>
        <dbReference type="EMBL" id="TQV84297.1"/>
    </source>
</evidence>
<dbReference type="AlphaFoldDB" id="A0A545U483"/>
<reference evidence="2 3" key="1">
    <citation type="submission" date="2019-06" db="EMBL/GenBank/DDBJ databases">
        <title>Whole genome sequence for Cellvibrionaceae sp. R142.</title>
        <authorList>
            <person name="Wang G."/>
        </authorList>
    </citation>
    <scope>NUCLEOTIDE SEQUENCE [LARGE SCALE GENOMIC DNA]</scope>
    <source>
        <strain evidence="2 3">R142</strain>
    </source>
</reference>
<evidence type="ECO:0000313" key="3">
    <source>
        <dbReference type="Proteomes" id="UP000319732"/>
    </source>
</evidence>
<proteinExistence type="predicted"/>
<dbReference type="Proteomes" id="UP000319732">
    <property type="component" value="Unassembled WGS sequence"/>
</dbReference>
<gene>
    <name evidence="2" type="ORF">FKG94_06475</name>
</gene>
<keyword evidence="1" id="KW-1133">Transmembrane helix</keyword>
<keyword evidence="1" id="KW-0812">Transmembrane</keyword>
<accession>A0A545U483</accession>
<keyword evidence="3" id="KW-1185">Reference proteome</keyword>
<dbReference type="RefSeq" id="WP_142903376.1">
    <property type="nucleotide sequence ID" value="NZ_ML660089.1"/>
</dbReference>
<comment type="caution">
    <text evidence="2">The sequence shown here is derived from an EMBL/GenBank/DDBJ whole genome shotgun (WGS) entry which is preliminary data.</text>
</comment>
<dbReference type="OrthoDB" id="517855at2"/>
<name>A0A545U483_9GAMM</name>